<proteinExistence type="predicted"/>
<sequence length="144" mass="16275">MKFLKWIVTLAAVAGAGVAVSQKVKKEKAKKEELDEFLVPNQDEPIVYDVPSRTDDKMKEAIHSLENHEPQTKYFAFTVADADHAHTFQKAAAELDLSSSYDSEKQEVEIEYNGNFDEDDLNLLQVQLGEISLQAEATFKEMHD</sequence>
<evidence type="ECO:0000313" key="1">
    <source>
        <dbReference type="EMBL" id="MDX8418095.1"/>
    </source>
</evidence>
<dbReference type="RefSeq" id="WP_320326342.1">
    <property type="nucleotide sequence ID" value="NZ_JALBUS010000017.1"/>
</dbReference>
<dbReference type="Proteomes" id="UP001285244">
    <property type="component" value="Unassembled WGS sequence"/>
</dbReference>
<protein>
    <submittedName>
        <fullName evidence="1">Uncharacterized protein</fullName>
    </submittedName>
</protein>
<keyword evidence="2" id="KW-1185">Reference proteome</keyword>
<evidence type="ECO:0000313" key="2">
    <source>
        <dbReference type="Proteomes" id="UP001285244"/>
    </source>
</evidence>
<organism evidence="1 2">
    <name type="scientific">Absicoccus intestinalis</name>
    <dbReference type="NCBI Taxonomy" id="2926319"/>
    <lineage>
        <taxon>Bacteria</taxon>
        <taxon>Bacillati</taxon>
        <taxon>Bacillota</taxon>
        <taxon>Erysipelotrichia</taxon>
        <taxon>Erysipelotrichales</taxon>
        <taxon>Erysipelotrichaceae</taxon>
        <taxon>Absicoccus</taxon>
    </lineage>
</organism>
<name>A0ABU4WNG4_9FIRM</name>
<reference evidence="1 2" key="1">
    <citation type="submission" date="2022-03" db="EMBL/GenBank/DDBJ databases">
        <title>Novel taxa within the pig intestine.</title>
        <authorList>
            <person name="Wylensek D."/>
            <person name="Bishof K."/>
            <person name="Afrizal A."/>
            <person name="Clavel T."/>
        </authorList>
    </citation>
    <scope>NUCLEOTIDE SEQUENCE [LARGE SCALE GENOMIC DNA]</scope>
    <source>
        <strain evidence="1 2">Cla-KB-P134</strain>
    </source>
</reference>
<comment type="caution">
    <text evidence="1">The sequence shown here is derived from an EMBL/GenBank/DDBJ whole genome shotgun (WGS) entry which is preliminary data.</text>
</comment>
<gene>
    <name evidence="1" type="ORF">MOZ64_09645</name>
</gene>
<dbReference type="EMBL" id="JALBUS010000017">
    <property type="protein sequence ID" value="MDX8418095.1"/>
    <property type="molecule type" value="Genomic_DNA"/>
</dbReference>
<accession>A0ABU4WNG4</accession>